<organism evidence="1">
    <name type="scientific">Siphoviridae sp. ctFQq9</name>
    <dbReference type="NCBI Taxonomy" id="2826212"/>
    <lineage>
        <taxon>Viruses</taxon>
        <taxon>Duplodnaviria</taxon>
        <taxon>Heunggongvirae</taxon>
        <taxon>Uroviricota</taxon>
        <taxon>Caudoviricetes</taxon>
    </lineage>
</organism>
<sequence>MNKYRELIGLIEDNGLEIQSKECYDSQSAWHGEELWIVDKKNQNKIFDLSGNGYCFHDTSVDKAIEEIEKYLSLKNMNTFDAFKEWVKKNSKSQEDA</sequence>
<protein>
    <submittedName>
        <fullName evidence="1">Uncharacterized protein</fullName>
    </submittedName>
</protein>
<proteinExistence type="predicted"/>
<evidence type="ECO:0000313" key="1">
    <source>
        <dbReference type="EMBL" id="DAD79509.1"/>
    </source>
</evidence>
<reference evidence="1" key="1">
    <citation type="journal article" date="2021" name="Proc. Natl. Acad. Sci. U.S.A.">
        <title>A Catalog of Tens of Thousands of Viruses from Human Metagenomes Reveals Hidden Associations with Chronic Diseases.</title>
        <authorList>
            <person name="Tisza M.J."/>
            <person name="Buck C.B."/>
        </authorList>
    </citation>
    <scope>NUCLEOTIDE SEQUENCE</scope>
    <source>
        <strain evidence="1">CtFQq9</strain>
    </source>
</reference>
<name>A0A8S5MB21_9CAUD</name>
<dbReference type="EMBL" id="BK014867">
    <property type="protein sequence ID" value="DAD79509.1"/>
    <property type="molecule type" value="Genomic_DNA"/>
</dbReference>
<accession>A0A8S5MB21</accession>